<evidence type="ECO:0000256" key="4">
    <source>
        <dbReference type="ARBA" id="ARBA00022645"/>
    </source>
</evidence>
<keyword evidence="9" id="KW-0511">Multifunctional enzyme</keyword>
<dbReference type="Gene3D" id="3.40.710.10">
    <property type="entry name" value="DD-peptidase/beta-lactamase superfamily"/>
    <property type="match status" value="1"/>
</dbReference>
<feature type="domain" description="Penicillin-binding C-terminal" evidence="16">
    <location>
        <begin position="730"/>
        <end position="814"/>
    </location>
</feature>
<evidence type="ECO:0000259" key="15">
    <source>
        <dbReference type="Pfam" id="PF00912"/>
    </source>
</evidence>
<gene>
    <name evidence="17" type="primary">pbpC</name>
    <name evidence="17" type="ORF">ACFOLC_01280</name>
</gene>
<evidence type="ECO:0000256" key="10">
    <source>
        <dbReference type="ARBA" id="ARBA00044770"/>
    </source>
</evidence>
<organism evidence="17 18">
    <name type="scientific">Lysobacter cavernae</name>
    <dbReference type="NCBI Taxonomy" id="1685901"/>
    <lineage>
        <taxon>Bacteria</taxon>
        <taxon>Pseudomonadati</taxon>
        <taxon>Pseudomonadota</taxon>
        <taxon>Gammaproteobacteria</taxon>
        <taxon>Lysobacterales</taxon>
        <taxon>Lysobacteraceae</taxon>
        <taxon>Lysobacter</taxon>
    </lineage>
</organism>
<evidence type="ECO:0000259" key="14">
    <source>
        <dbReference type="Pfam" id="PF00905"/>
    </source>
</evidence>
<accession>A0ABV7RN67</accession>
<dbReference type="EC" id="2.4.99.28" evidence="10"/>
<dbReference type="Pfam" id="PF00912">
    <property type="entry name" value="Transgly"/>
    <property type="match status" value="1"/>
</dbReference>
<dbReference type="EMBL" id="JBHRXK010000001">
    <property type="protein sequence ID" value="MFC3549643.1"/>
    <property type="molecule type" value="Genomic_DNA"/>
</dbReference>
<dbReference type="PANTHER" id="PTHR32282:SF15">
    <property type="entry name" value="PENICILLIN-BINDING PROTEIN 1C"/>
    <property type="match status" value="1"/>
</dbReference>
<evidence type="ECO:0000256" key="2">
    <source>
        <dbReference type="ARBA" id="ARBA00007090"/>
    </source>
</evidence>
<proteinExistence type="inferred from homology"/>
<dbReference type="NCBIfam" id="TIGR02073">
    <property type="entry name" value="PBP_1c"/>
    <property type="match status" value="1"/>
</dbReference>
<dbReference type="InterPro" id="IPR011815">
    <property type="entry name" value="PBP_1c"/>
</dbReference>
<keyword evidence="4" id="KW-0121">Carboxypeptidase</keyword>
<dbReference type="InterPro" id="IPR001264">
    <property type="entry name" value="Glyco_trans_51"/>
</dbReference>
<feature type="domain" description="Glycosyl transferase family 51" evidence="15">
    <location>
        <begin position="92"/>
        <end position="261"/>
    </location>
</feature>
<evidence type="ECO:0000256" key="1">
    <source>
        <dbReference type="ARBA" id="ARBA00004752"/>
    </source>
</evidence>
<dbReference type="Pfam" id="PF06832">
    <property type="entry name" value="BiPBP_C"/>
    <property type="match status" value="1"/>
</dbReference>
<keyword evidence="7" id="KW-0808">Transferase</keyword>
<name>A0ABV7RN67_9GAMM</name>
<evidence type="ECO:0000313" key="18">
    <source>
        <dbReference type="Proteomes" id="UP001595740"/>
    </source>
</evidence>
<feature type="domain" description="Penicillin-binding protein transpeptidase" evidence="14">
    <location>
        <begin position="339"/>
        <end position="557"/>
    </location>
</feature>
<dbReference type="InterPro" id="IPR001460">
    <property type="entry name" value="PCN-bd_Tpept"/>
</dbReference>
<evidence type="ECO:0000256" key="8">
    <source>
        <dbReference type="ARBA" id="ARBA00022801"/>
    </source>
</evidence>
<dbReference type="Gene3D" id="1.10.3810.10">
    <property type="entry name" value="Biosynthetic peptidoglycan transglycosylase-like"/>
    <property type="match status" value="1"/>
</dbReference>
<keyword evidence="13" id="KW-0472">Membrane</keyword>
<keyword evidence="6" id="KW-0328">Glycosyltransferase</keyword>
<dbReference type="PANTHER" id="PTHR32282">
    <property type="entry name" value="BINDING PROTEIN TRANSPEPTIDASE, PUTATIVE-RELATED"/>
    <property type="match status" value="1"/>
</dbReference>
<dbReference type="SUPFAM" id="SSF56601">
    <property type="entry name" value="beta-lactamase/transpeptidase-like"/>
    <property type="match status" value="1"/>
</dbReference>
<dbReference type="InterPro" id="IPR036950">
    <property type="entry name" value="PBP_transglycosylase"/>
</dbReference>
<evidence type="ECO:0000256" key="6">
    <source>
        <dbReference type="ARBA" id="ARBA00022676"/>
    </source>
</evidence>
<reference evidence="18" key="1">
    <citation type="journal article" date="2019" name="Int. J. Syst. Evol. Microbiol.">
        <title>The Global Catalogue of Microorganisms (GCM) 10K type strain sequencing project: providing services to taxonomists for standard genome sequencing and annotation.</title>
        <authorList>
            <consortium name="The Broad Institute Genomics Platform"/>
            <consortium name="The Broad Institute Genome Sequencing Center for Infectious Disease"/>
            <person name="Wu L."/>
            <person name="Ma J."/>
        </authorList>
    </citation>
    <scope>NUCLEOTIDE SEQUENCE [LARGE SCALE GENOMIC DNA]</scope>
    <source>
        <strain evidence="18">KCTC 42875</strain>
    </source>
</reference>
<keyword evidence="13" id="KW-0812">Transmembrane</keyword>
<keyword evidence="5" id="KW-0645">Protease</keyword>
<dbReference type="InterPro" id="IPR012338">
    <property type="entry name" value="Beta-lactam/transpept-like"/>
</dbReference>
<feature type="region of interest" description="Disordered" evidence="12">
    <location>
        <begin position="1"/>
        <end position="35"/>
    </location>
</feature>
<keyword evidence="18" id="KW-1185">Reference proteome</keyword>
<keyword evidence="8" id="KW-0378">Hydrolase</keyword>
<evidence type="ECO:0000313" key="17">
    <source>
        <dbReference type="EMBL" id="MFC3549643.1"/>
    </source>
</evidence>
<comment type="catalytic activity">
    <reaction evidence="11">
        <text>[GlcNAc-(1-&gt;4)-Mur2Ac(oyl-L-Ala-gamma-D-Glu-L-Lys-D-Ala-D-Ala)](n)-di-trans,octa-cis-undecaprenyl diphosphate + beta-D-GlcNAc-(1-&gt;4)-Mur2Ac(oyl-L-Ala-gamma-D-Glu-L-Lys-D-Ala-D-Ala)-di-trans,octa-cis-undecaprenyl diphosphate = [GlcNAc-(1-&gt;4)-Mur2Ac(oyl-L-Ala-gamma-D-Glu-L-Lys-D-Ala-D-Ala)](n+1)-di-trans,octa-cis-undecaprenyl diphosphate + di-trans,octa-cis-undecaprenyl diphosphate + H(+)</text>
        <dbReference type="Rhea" id="RHEA:23708"/>
        <dbReference type="Rhea" id="RHEA-COMP:9602"/>
        <dbReference type="Rhea" id="RHEA-COMP:9603"/>
        <dbReference type="ChEBI" id="CHEBI:15378"/>
        <dbReference type="ChEBI" id="CHEBI:58405"/>
        <dbReference type="ChEBI" id="CHEBI:60033"/>
        <dbReference type="ChEBI" id="CHEBI:78435"/>
        <dbReference type="EC" id="2.4.99.28"/>
    </reaction>
</comment>
<feature type="transmembrane region" description="Helical" evidence="13">
    <location>
        <begin position="44"/>
        <end position="64"/>
    </location>
</feature>
<feature type="compositionally biased region" description="Low complexity" evidence="12">
    <location>
        <begin position="17"/>
        <end position="26"/>
    </location>
</feature>
<comment type="caution">
    <text evidence="17">The sequence shown here is derived from an EMBL/GenBank/DDBJ whole genome shotgun (WGS) entry which is preliminary data.</text>
</comment>
<dbReference type="Proteomes" id="UP001595740">
    <property type="component" value="Unassembled WGS sequence"/>
</dbReference>
<dbReference type="InterPro" id="IPR023346">
    <property type="entry name" value="Lysozyme-like_dom_sf"/>
</dbReference>
<evidence type="ECO:0000256" key="7">
    <source>
        <dbReference type="ARBA" id="ARBA00022679"/>
    </source>
</evidence>
<comment type="pathway">
    <text evidence="1">Cell wall biogenesis; peptidoglycan biosynthesis.</text>
</comment>
<evidence type="ECO:0000259" key="16">
    <source>
        <dbReference type="Pfam" id="PF06832"/>
    </source>
</evidence>
<comment type="similarity">
    <text evidence="3">In the N-terminal section; belongs to the glycosyltransferase 51 family.</text>
</comment>
<evidence type="ECO:0000256" key="5">
    <source>
        <dbReference type="ARBA" id="ARBA00022670"/>
    </source>
</evidence>
<evidence type="ECO:0000256" key="13">
    <source>
        <dbReference type="SAM" id="Phobius"/>
    </source>
</evidence>
<protein>
    <recommendedName>
        <fullName evidence="10">peptidoglycan glycosyltransferase</fullName>
        <ecNumber evidence="10">2.4.99.28</ecNumber>
    </recommendedName>
</protein>
<dbReference type="SUPFAM" id="SSF53955">
    <property type="entry name" value="Lysozyme-like"/>
    <property type="match status" value="1"/>
</dbReference>
<dbReference type="RefSeq" id="WP_386756902.1">
    <property type="nucleotide sequence ID" value="NZ_JBHRXK010000001.1"/>
</dbReference>
<comment type="similarity">
    <text evidence="2">In the C-terminal section; belongs to the transpeptidase family.</text>
</comment>
<evidence type="ECO:0000256" key="9">
    <source>
        <dbReference type="ARBA" id="ARBA00023268"/>
    </source>
</evidence>
<evidence type="ECO:0000256" key="12">
    <source>
        <dbReference type="SAM" id="MobiDB-lite"/>
    </source>
</evidence>
<sequence length="818" mass="89168">MKNSADVLPSPQPRCAPRPAQAARAVPPHPASGRRRRAKLGLKALLATLSLAIVAMLLDLAFPLPLPKPRDAGAVVVAADGSPLRAFADRGGIWRYPVQVEQVSPLYLQALLNYEDRWFWRHPGINPFALLRAAGQWARSGRVVSGGSTLTMQVARILDMPPRGHARTPWSKLKQLLRAVQLEVHLSKREILALYLNRAPFGGTVEGVEAASWAYLGKPSSRLSHAEAALLAVLPQSPSRLRPDREPERARLARDKVLMRMASMGVWSSAQVDDARIEPVVARALQPPRHAPLLAQRLRFENPNALRVVSTIDLELQRTLEDRVAAYFSGLPERTSAALLVIDNATLEARAYVGSVAFADAARLGHVDMVKAWRSPGSTLKPFLYGLALDDGLIHSESLLVDAPQAFGDYRPGNFDAAFNGPVAAAEALRLSLNVPAVDLLDRVGPVRFSARLAHAGIRLQWPRGATPNLAMILGGTGARLEDLVGAYAALNRNGVAGRVRYTADAPRVDRRLLSPGASWIVREMLEANPRPGSVADTFDPRADARVAWKTGTSYGFRDAWALGSTRRHTVGVWVGRPDGTPLPGQYGAVTALPLLFEVIDSLPQQRGDGASRPPPRNVEQIEVCWPLGLPPDPQVPQLCQKRLRAWTLDGAVPPTFAERDARLWNAGVERFEADALSGLRLSGECTLPHERRRMQIARWPALASPWLSAQTRQASRLPPLATDCVADGRDASEELRIEGVADNATLARAPGSVHPVRLSLRAIGTDKHNRWLLDGRLIGESTGGDPFVHDFGEPGEHTLTVLADSGAWSRLRFRVLR</sequence>
<dbReference type="InterPro" id="IPR050396">
    <property type="entry name" value="Glycosyltr_51/Transpeptidase"/>
</dbReference>
<dbReference type="Pfam" id="PF00905">
    <property type="entry name" value="Transpeptidase"/>
    <property type="match status" value="1"/>
</dbReference>
<evidence type="ECO:0000256" key="11">
    <source>
        <dbReference type="ARBA" id="ARBA00049902"/>
    </source>
</evidence>
<dbReference type="InterPro" id="IPR009647">
    <property type="entry name" value="PBP_C"/>
</dbReference>
<keyword evidence="13" id="KW-1133">Transmembrane helix</keyword>
<evidence type="ECO:0000256" key="3">
    <source>
        <dbReference type="ARBA" id="ARBA00007739"/>
    </source>
</evidence>